<evidence type="ECO:0000256" key="1">
    <source>
        <dbReference type="SAM" id="Phobius"/>
    </source>
</evidence>
<accession>A0A1V6S6B0</accession>
<dbReference type="InterPro" id="IPR021840">
    <property type="entry name" value="DUF3433"/>
</dbReference>
<organism evidence="2 3">
    <name type="scientific">Penicillium vulpinum</name>
    <dbReference type="NCBI Taxonomy" id="29845"/>
    <lineage>
        <taxon>Eukaryota</taxon>
        <taxon>Fungi</taxon>
        <taxon>Dikarya</taxon>
        <taxon>Ascomycota</taxon>
        <taxon>Pezizomycotina</taxon>
        <taxon>Eurotiomycetes</taxon>
        <taxon>Eurotiomycetidae</taxon>
        <taxon>Eurotiales</taxon>
        <taxon>Aspergillaceae</taxon>
        <taxon>Penicillium</taxon>
    </lineage>
</organism>
<feature type="transmembrane region" description="Helical" evidence="1">
    <location>
        <begin position="81"/>
        <end position="100"/>
    </location>
</feature>
<name>A0A1V6S6B0_9EURO</name>
<reference evidence="3" key="1">
    <citation type="journal article" date="2017" name="Nat. Microbiol.">
        <title>Global analysis of biosynthetic gene clusters reveals vast potential of secondary metabolite production in Penicillium species.</title>
        <authorList>
            <person name="Nielsen J.C."/>
            <person name="Grijseels S."/>
            <person name="Prigent S."/>
            <person name="Ji B."/>
            <person name="Dainat J."/>
            <person name="Nielsen K.F."/>
            <person name="Frisvad J.C."/>
            <person name="Workman M."/>
            <person name="Nielsen J."/>
        </authorList>
    </citation>
    <scope>NUCLEOTIDE SEQUENCE [LARGE SCALE GENOMIC DNA]</scope>
    <source>
        <strain evidence="3">IBT 29486</strain>
    </source>
</reference>
<dbReference type="Proteomes" id="UP000191518">
    <property type="component" value="Unassembled WGS sequence"/>
</dbReference>
<dbReference type="Pfam" id="PF11915">
    <property type="entry name" value="DUF3433"/>
    <property type="match status" value="2"/>
</dbReference>
<dbReference type="PANTHER" id="PTHR37544:SF3">
    <property type="entry name" value="SPRAY"/>
    <property type="match status" value="1"/>
</dbReference>
<gene>
    <name evidence="2" type="ORF">PENVUL_c007G03358</name>
</gene>
<keyword evidence="1" id="KW-1133">Transmembrane helix</keyword>
<feature type="transmembrane region" description="Helical" evidence="1">
    <location>
        <begin position="421"/>
        <end position="444"/>
    </location>
</feature>
<feature type="transmembrane region" description="Helical" evidence="1">
    <location>
        <begin position="203"/>
        <end position="225"/>
    </location>
</feature>
<feature type="transmembrane region" description="Helical" evidence="1">
    <location>
        <begin position="313"/>
        <end position="334"/>
    </location>
</feature>
<keyword evidence="3" id="KW-1185">Reference proteome</keyword>
<sequence length="909" mass="101204">MSIKHFLGSILNLSRKGEDSSSPSQHIEHKIPGWQPSYLRRRVLIVFVMTFCGVIATLEALNHVSQVHDRINSSVEIYRYLWTYGPTAMFTVIATFWSRVEFQVKQRAPWKSTAERSGEAREFILLDYVSETQLSSLVKSIRNKHFDVAAGVTCSMLLRLLVIFSTSLFSVQTVQAHQSSNPIQPSAIGHTMAKQHRIVMTQLSFRVLEVCLILAISLSVFMIYLGPHTTIAPWNPNPLSSIAAIMTRSNEICQSLRGTGATPVDVLHDRLKERRYYSQLTPKGFLINTEGVDHRNPDEQEHHTSFWAPYPGLIARGGIFIAIISLIAALGIVLHVSQKNDGLGTVSSNENHHYLWTIIPSVVMASIGLLFGRMDFNTRSLAPYAQLQRPAGALFEECMTVDYLDSLAITSMIRSIRTRQFAVLASTLATLITSFLVIVASGLYSPIEDLHQTSINFTQETTFYTDNLADAKFFDRIQRSSMLVTNRILHKNQAFPRWTYDELAFPELSMDTLLSSNETDNLFVDIRMPALRAAPACYFQTGSQLQWNFTNIDYGNESTYQLGVLAPSMPCSLADQDMGSTTPTPSLAVLNSQGLFGQSSMLPCGNGYNAKPATLYLWGNIQTESVTSISAMTCIEAAETVDTVTRFQLPGFNITDDNPPVPDESSVRSAPGIDSPWISWNNFNTTDAIAQNSKLDGFFTALTMGKYAIPAENLIDSNSSDMVIKAIQHQERVLKAQVFHNYSRRAAGNTPNRAPIFGNMTASNRLRLSQDAASTYVLEALLASILVLGITSSFLMNTDRVLPKNPSSIAAVASLLADSNILAQYEKVTGDPNEQSLGRAFFSRCRFFLGFQGDISDQADPWLFSEHQGCEKYCVYFSERDDETLLGNGSMWMRKGFWAKETRVEEQSV</sequence>
<dbReference type="EMBL" id="MDYP01000007">
    <property type="protein sequence ID" value="OQE09260.1"/>
    <property type="molecule type" value="Genomic_DNA"/>
</dbReference>
<keyword evidence="1" id="KW-0472">Membrane</keyword>
<dbReference type="AlphaFoldDB" id="A0A1V6S6B0"/>
<evidence type="ECO:0000313" key="2">
    <source>
        <dbReference type="EMBL" id="OQE09260.1"/>
    </source>
</evidence>
<feature type="transmembrane region" description="Helical" evidence="1">
    <location>
        <begin position="354"/>
        <end position="372"/>
    </location>
</feature>
<dbReference type="PANTHER" id="PTHR37544">
    <property type="entry name" value="SPRAY-RELATED"/>
    <property type="match status" value="1"/>
</dbReference>
<keyword evidence="1" id="KW-0812">Transmembrane</keyword>
<protein>
    <submittedName>
        <fullName evidence="2">Uncharacterized protein</fullName>
    </submittedName>
</protein>
<proteinExistence type="predicted"/>
<comment type="caution">
    <text evidence="2">The sequence shown here is derived from an EMBL/GenBank/DDBJ whole genome shotgun (WGS) entry which is preliminary data.</text>
</comment>
<feature type="transmembrane region" description="Helical" evidence="1">
    <location>
        <begin position="43"/>
        <end position="61"/>
    </location>
</feature>
<dbReference type="STRING" id="29845.A0A1V6S6B0"/>
<evidence type="ECO:0000313" key="3">
    <source>
        <dbReference type="Proteomes" id="UP000191518"/>
    </source>
</evidence>
<dbReference type="OrthoDB" id="5332281at2759"/>
<feature type="transmembrane region" description="Helical" evidence="1">
    <location>
        <begin position="148"/>
        <end position="171"/>
    </location>
</feature>